<proteinExistence type="inferred from homology"/>
<feature type="domain" description="HTH lysR-type" evidence="5">
    <location>
        <begin position="1"/>
        <end position="58"/>
    </location>
</feature>
<dbReference type="AlphaFoldDB" id="H1S862"/>
<comment type="similarity">
    <text evidence="1">Belongs to the LysR transcriptional regulatory family.</text>
</comment>
<reference evidence="6 7" key="1">
    <citation type="journal article" date="2012" name="J. Bacteriol.">
        <title>De Novo Genome Project of Cupriavidus basilensis OR16.</title>
        <authorList>
            <person name="Cserhati M."/>
            <person name="Kriszt B."/>
            <person name="Szoboszlay S."/>
            <person name="Toth A."/>
            <person name="Szabo I."/>
            <person name="Tancsics A."/>
            <person name="Nagy I."/>
            <person name="Horvath B."/>
            <person name="Nagy I."/>
            <person name="Kukolya J."/>
        </authorList>
    </citation>
    <scope>NUCLEOTIDE SEQUENCE [LARGE SCALE GENOMIC DNA]</scope>
    <source>
        <strain evidence="6 7">OR16</strain>
    </source>
</reference>
<dbReference type="EMBL" id="AHJE01000050">
    <property type="protein sequence ID" value="EHP41331.1"/>
    <property type="molecule type" value="Genomic_DNA"/>
</dbReference>
<dbReference type="Gene3D" id="3.40.190.290">
    <property type="match status" value="1"/>
</dbReference>
<dbReference type="PROSITE" id="PS50931">
    <property type="entry name" value="HTH_LYSR"/>
    <property type="match status" value="1"/>
</dbReference>
<dbReference type="InterPro" id="IPR005119">
    <property type="entry name" value="LysR_subst-bd"/>
</dbReference>
<keyword evidence="4" id="KW-0804">Transcription</keyword>
<dbReference type="RefSeq" id="WP_006159615.1">
    <property type="nucleotide sequence ID" value="NZ_AHJE01000050.1"/>
</dbReference>
<evidence type="ECO:0000259" key="5">
    <source>
        <dbReference type="PROSITE" id="PS50931"/>
    </source>
</evidence>
<sequence>MNFKQVEAFRAVMTTRSMTTAAGLLHTSQPNVSRWISLLEQTVGFTLFQRIGTRLVPTAEAEAFYADVERAFLGLESLGESADSIRRRGTGLLRVGAVGSIAHCVLPDALQIFRSMFPDIPIVVNLGRSDVVAKWTATGFCDVGFCSIITDLPSLDFELINTARGVVIVNSSHRLAAHDVVYPSDFENEHFISLPMGSPNRNQIDRHFPNDLRHLSIETPYASTICTMVSKDLGSSIVSPIDSRALRMQNVVEIPFSEVVPFNSYAVTSDHFPVGFLANRLTDCVRRSFEALRHSID</sequence>
<organism evidence="6 7">
    <name type="scientific">Cupriavidus basilensis OR16</name>
    <dbReference type="NCBI Taxonomy" id="1127483"/>
    <lineage>
        <taxon>Bacteria</taxon>
        <taxon>Pseudomonadati</taxon>
        <taxon>Pseudomonadota</taxon>
        <taxon>Betaproteobacteria</taxon>
        <taxon>Burkholderiales</taxon>
        <taxon>Burkholderiaceae</taxon>
        <taxon>Cupriavidus</taxon>
    </lineage>
</organism>
<dbReference type="PRINTS" id="PR00039">
    <property type="entry name" value="HTHLYSR"/>
</dbReference>
<dbReference type="InterPro" id="IPR036388">
    <property type="entry name" value="WH-like_DNA-bd_sf"/>
</dbReference>
<dbReference type="GO" id="GO:0003700">
    <property type="term" value="F:DNA-binding transcription factor activity"/>
    <property type="evidence" value="ECO:0007669"/>
    <property type="project" value="InterPro"/>
</dbReference>
<dbReference type="InterPro" id="IPR036390">
    <property type="entry name" value="WH_DNA-bd_sf"/>
</dbReference>
<gene>
    <name evidence="6" type="ORF">OR16_20802</name>
</gene>
<evidence type="ECO:0000256" key="1">
    <source>
        <dbReference type="ARBA" id="ARBA00009437"/>
    </source>
</evidence>
<dbReference type="Pfam" id="PF03466">
    <property type="entry name" value="LysR_substrate"/>
    <property type="match status" value="1"/>
</dbReference>
<evidence type="ECO:0000256" key="2">
    <source>
        <dbReference type="ARBA" id="ARBA00023015"/>
    </source>
</evidence>
<keyword evidence="3" id="KW-0238">DNA-binding</keyword>
<dbReference type="Proteomes" id="UP000005808">
    <property type="component" value="Unassembled WGS sequence"/>
</dbReference>
<dbReference type="GO" id="GO:0043565">
    <property type="term" value="F:sequence-specific DNA binding"/>
    <property type="evidence" value="ECO:0007669"/>
    <property type="project" value="TreeGrafter"/>
</dbReference>
<name>H1S862_9BURK</name>
<comment type="caution">
    <text evidence="6">The sequence shown here is derived from an EMBL/GenBank/DDBJ whole genome shotgun (WGS) entry which is preliminary data.</text>
</comment>
<evidence type="ECO:0000256" key="3">
    <source>
        <dbReference type="ARBA" id="ARBA00023125"/>
    </source>
</evidence>
<dbReference type="InterPro" id="IPR000847">
    <property type="entry name" value="LysR_HTH_N"/>
</dbReference>
<evidence type="ECO:0000256" key="4">
    <source>
        <dbReference type="ARBA" id="ARBA00023163"/>
    </source>
</evidence>
<evidence type="ECO:0000313" key="6">
    <source>
        <dbReference type="EMBL" id="EHP41331.1"/>
    </source>
</evidence>
<evidence type="ECO:0000313" key="7">
    <source>
        <dbReference type="Proteomes" id="UP000005808"/>
    </source>
</evidence>
<keyword evidence="2" id="KW-0805">Transcription regulation</keyword>
<dbReference type="SUPFAM" id="SSF53850">
    <property type="entry name" value="Periplasmic binding protein-like II"/>
    <property type="match status" value="1"/>
</dbReference>
<protein>
    <submittedName>
        <fullName evidence="6">LysR family transcriptional regulator</fullName>
    </submittedName>
</protein>
<dbReference type="Pfam" id="PF00126">
    <property type="entry name" value="HTH_1"/>
    <property type="match status" value="1"/>
</dbReference>
<dbReference type="PANTHER" id="PTHR30427:SF1">
    <property type="entry name" value="TRANSCRIPTIONAL ACTIVATOR PROTEIN LYSR"/>
    <property type="match status" value="1"/>
</dbReference>
<accession>H1S862</accession>
<dbReference type="SUPFAM" id="SSF46785">
    <property type="entry name" value="Winged helix' DNA-binding domain"/>
    <property type="match status" value="1"/>
</dbReference>
<dbReference type="OrthoDB" id="8849678at2"/>
<dbReference type="Gene3D" id="1.10.10.10">
    <property type="entry name" value="Winged helix-like DNA-binding domain superfamily/Winged helix DNA-binding domain"/>
    <property type="match status" value="1"/>
</dbReference>
<dbReference type="GO" id="GO:0010628">
    <property type="term" value="P:positive regulation of gene expression"/>
    <property type="evidence" value="ECO:0007669"/>
    <property type="project" value="TreeGrafter"/>
</dbReference>
<dbReference type="PANTHER" id="PTHR30427">
    <property type="entry name" value="TRANSCRIPTIONAL ACTIVATOR PROTEIN LYSR"/>
    <property type="match status" value="1"/>
</dbReference>